<reference evidence="1 2" key="1">
    <citation type="submission" date="2023-08" db="EMBL/GenBank/DDBJ databases">
        <title>A Necator americanus chromosomal reference genome.</title>
        <authorList>
            <person name="Ilik V."/>
            <person name="Petrzelkova K.J."/>
            <person name="Pardy F."/>
            <person name="Fuh T."/>
            <person name="Niatou-Singa F.S."/>
            <person name="Gouil Q."/>
            <person name="Baker L."/>
            <person name="Ritchie M.E."/>
            <person name="Jex A.R."/>
            <person name="Gazzola D."/>
            <person name="Li H."/>
            <person name="Toshio Fujiwara R."/>
            <person name="Zhan B."/>
            <person name="Aroian R.V."/>
            <person name="Pafco B."/>
            <person name="Schwarz E.M."/>
        </authorList>
    </citation>
    <scope>NUCLEOTIDE SEQUENCE [LARGE SCALE GENOMIC DNA]</scope>
    <source>
        <strain evidence="1 2">Aroian</strain>
        <tissue evidence="1">Whole animal</tissue>
    </source>
</reference>
<name>A0ABR1CGM3_NECAM</name>
<protein>
    <submittedName>
        <fullName evidence="1">Uncharacterized protein</fullName>
    </submittedName>
</protein>
<evidence type="ECO:0000313" key="2">
    <source>
        <dbReference type="Proteomes" id="UP001303046"/>
    </source>
</evidence>
<dbReference type="Proteomes" id="UP001303046">
    <property type="component" value="Unassembled WGS sequence"/>
</dbReference>
<proteinExistence type="predicted"/>
<keyword evidence="2" id="KW-1185">Reference proteome</keyword>
<gene>
    <name evidence="1" type="primary">Necator_chrII.g7544</name>
    <name evidence="1" type="ORF">RB195_019750</name>
</gene>
<sequence length="141" mass="16488">MLRVLVLDFFKSKMTTSANGTLATQSSLTSVYLYLRYARQGLIKHAAHKPDRHKSIEQETEEMYVEWWSCDSSNVWMYRECIRPKQCLICSYLMEPDESAILYYQSTAPKAQRCRAQDSQLLLLLILENIVYIVIQLGIKR</sequence>
<evidence type="ECO:0000313" key="1">
    <source>
        <dbReference type="EMBL" id="KAK6737245.1"/>
    </source>
</evidence>
<organism evidence="1 2">
    <name type="scientific">Necator americanus</name>
    <name type="common">Human hookworm</name>
    <dbReference type="NCBI Taxonomy" id="51031"/>
    <lineage>
        <taxon>Eukaryota</taxon>
        <taxon>Metazoa</taxon>
        <taxon>Ecdysozoa</taxon>
        <taxon>Nematoda</taxon>
        <taxon>Chromadorea</taxon>
        <taxon>Rhabditida</taxon>
        <taxon>Rhabditina</taxon>
        <taxon>Rhabditomorpha</taxon>
        <taxon>Strongyloidea</taxon>
        <taxon>Ancylostomatidae</taxon>
        <taxon>Bunostominae</taxon>
        <taxon>Necator</taxon>
    </lineage>
</organism>
<dbReference type="EMBL" id="JAVFWL010000002">
    <property type="protein sequence ID" value="KAK6737245.1"/>
    <property type="molecule type" value="Genomic_DNA"/>
</dbReference>
<comment type="caution">
    <text evidence="1">The sequence shown here is derived from an EMBL/GenBank/DDBJ whole genome shotgun (WGS) entry which is preliminary data.</text>
</comment>
<accession>A0ABR1CGM3</accession>